<feature type="transmembrane region" description="Helical" evidence="2">
    <location>
        <begin position="54"/>
        <end position="72"/>
    </location>
</feature>
<feature type="region of interest" description="Disordered" evidence="1">
    <location>
        <begin position="1"/>
        <end position="24"/>
    </location>
</feature>
<comment type="caution">
    <text evidence="3">The sequence shown here is derived from an EMBL/GenBank/DDBJ whole genome shotgun (WGS) entry which is preliminary data.</text>
</comment>
<dbReference type="RefSeq" id="WP_191790408.1">
    <property type="nucleotide sequence ID" value="NZ_JACSQE010000006.1"/>
</dbReference>
<evidence type="ECO:0000313" key="3">
    <source>
        <dbReference type="EMBL" id="MBD7998707.1"/>
    </source>
</evidence>
<feature type="transmembrane region" description="Helical" evidence="2">
    <location>
        <begin position="30"/>
        <end position="47"/>
    </location>
</feature>
<keyword evidence="2" id="KW-0812">Transmembrane</keyword>
<proteinExistence type="predicted"/>
<feature type="compositionally biased region" description="Pro residues" evidence="1">
    <location>
        <begin position="1"/>
        <end position="15"/>
    </location>
</feature>
<feature type="transmembrane region" description="Helical" evidence="2">
    <location>
        <begin position="98"/>
        <end position="117"/>
    </location>
</feature>
<sequence>MSAHPTAPPEKPAGPPATEVSTGPTVSGDALRAVMVGATFLFGVLSVHQLVPSLLGSAVVALALTAVVAARPHTPVPHAVLLVGALAMLGADTSFDPVVFLLLPLAHLVLRSSWWAARVPRKGRVERSVLLPELRRAVVIQLACQGLALLGFAASTLDRNGFFVVVAAVALIGLVVLAVPRTWWR</sequence>
<evidence type="ECO:0000313" key="4">
    <source>
        <dbReference type="Proteomes" id="UP000633601"/>
    </source>
</evidence>
<feature type="transmembrane region" description="Helical" evidence="2">
    <location>
        <begin position="161"/>
        <end position="179"/>
    </location>
</feature>
<keyword evidence="4" id="KW-1185">Reference proteome</keyword>
<evidence type="ECO:0000256" key="2">
    <source>
        <dbReference type="SAM" id="Phobius"/>
    </source>
</evidence>
<gene>
    <name evidence="3" type="ORF">H9640_09105</name>
</gene>
<evidence type="ECO:0008006" key="5">
    <source>
        <dbReference type="Google" id="ProtNLM"/>
    </source>
</evidence>
<protein>
    <recommendedName>
        <fullName evidence="5">Integral membrane protein</fullName>
    </recommendedName>
</protein>
<organism evidence="3 4">
    <name type="scientific">Oerskovia gallyi</name>
    <dbReference type="NCBI Taxonomy" id="2762226"/>
    <lineage>
        <taxon>Bacteria</taxon>
        <taxon>Bacillati</taxon>
        <taxon>Actinomycetota</taxon>
        <taxon>Actinomycetes</taxon>
        <taxon>Micrococcales</taxon>
        <taxon>Cellulomonadaceae</taxon>
        <taxon>Oerskovia</taxon>
    </lineage>
</organism>
<keyword evidence="2" id="KW-1133">Transmembrane helix</keyword>
<accession>A0ABR8V1P9</accession>
<keyword evidence="2" id="KW-0472">Membrane</keyword>
<evidence type="ECO:0000256" key="1">
    <source>
        <dbReference type="SAM" id="MobiDB-lite"/>
    </source>
</evidence>
<name>A0ABR8V1P9_9CELL</name>
<dbReference type="Proteomes" id="UP000633601">
    <property type="component" value="Unassembled WGS sequence"/>
</dbReference>
<reference evidence="3 4" key="1">
    <citation type="submission" date="2020-08" db="EMBL/GenBank/DDBJ databases">
        <title>A Genomic Blueprint of the Chicken Gut Microbiome.</title>
        <authorList>
            <person name="Gilroy R."/>
            <person name="Ravi A."/>
            <person name="Getino M."/>
            <person name="Pursley I."/>
            <person name="Horton D.L."/>
            <person name="Alikhan N.-F."/>
            <person name="Baker D."/>
            <person name="Gharbi K."/>
            <person name="Hall N."/>
            <person name="Watson M."/>
            <person name="Adriaenssens E.M."/>
            <person name="Foster-Nyarko E."/>
            <person name="Jarju S."/>
            <person name="Secka A."/>
            <person name="Antonio M."/>
            <person name="Oren A."/>
            <person name="Chaudhuri R."/>
            <person name="La Ragione R.M."/>
            <person name="Hildebrand F."/>
            <person name="Pallen M.J."/>
        </authorList>
    </citation>
    <scope>NUCLEOTIDE SEQUENCE [LARGE SCALE GENOMIC DNA]</scope>
    <source>
        <strain evidence="3 4">Sa2CUA8</strain>
    </source>
</reference>
<dbReference type="EMBL" id="JACSQE010000006">
    <property type="protein sequence ID" value="MBD7998707.1"/>
    <property type="molecule type" value="Genomic_DNA"/>
</dbReference>